<feature type="domain" description="Methyltransferase" evidence="2">
    <location>
        <begin position="49"/>
        <end position="147"/>
    </location>
</feature>
<dbReference type="GO" id="GO:0016757">
    <property type="term" value="F:glycosyltransferase activity"/>
    <property type="evidence" value="ECO:0007669"/>
    <property type="project" value="UniProtKB-KW"/>
</dbReference>
<reference evidence="3" key="1">
    <citation type="submission" date="2023-06" db="EMBL/GenBank/DDBJ databases">
        <title>Cytophagales bacterium Strain LB-30, isolated from soil.</title>
        <authorList>
            <person name="Liu B."/>
        </authorList>
    </citation>
    <scope>NUCLEOTIDE SEQUENCE</scope>
    <source>
        <strain evidence="3">LB-30</strain>
    </source>
</reference>
<dbReference type="PANTHER" id="PTHR48090:SF7">
    <property type="entry name" value="RFBJ PROTEIN"/>
    <property type="match status" value="1"/>
</dbReference>
<accession>A0ABT8F5A6</accession>
<gene>
    <name evidence="3" type="ORF">QWY31_08225</name>
</gene>
<feature type="domain" description="Glycosyltransferase 2-like" evidence="1">
    <location>
        <begin position="247"/>
        <end position="409"/>
    </location>
</feature>
<protein>
    <submittedName>
        <fullName evidence="3">Glycosyltransferase</fullName>
        <ecNumber evidence="3">2.4.-.-</ecNumber>
    </submittedName>
</protein>
<dbReference type="RefSeq" id="WP_320004016.1">
    <property type="nucleotide sequence ID" value="NZ_JAUHJS010000004.1"/>
</dbReference>
<organism evidence="3 4">
    <name type="scientific">Shiella aurantiaca</name>
    <dbReference type="NCBI Taxonomy" id="3058365"/>
    <lineage>
        <taxon>Bacteria</taxon>
        <taxon>Pseudomonadati</taxon>
        <taxon>Bacteroidota</taxon>
        <taxon>Cytophagia</taxon>
        <taxon>Cytophagales</taxon>
        <taxon>Shiellaceae</taxon>
        <taxon>Shiella</taxon>
    </lineage>
</organism>
<dbReference type="SUPFAM" id="SSF53448">
    <property type="entry name" value="Nucleotide-diphospho-sugar transferases"/>
    <property type="match status" value="1"/>
</dbReference>
<dbReference type="SUPFAM" id="SSF53335">
    <property type="entry name" value="S-adenosyl-L-methionine-dependent methyltransferases"/>
    <property type="match status" value="1"/>
</dbReference>
<dbReference type="PANTHER" id="PTHR48090">
    <property type="entry name" value="UNDECAPRENYL-PHOSPHATE 4-DEOXY-4-FORMAMIDO-L-ARABINOSE TRANSFERASE-RELATED"/>
    <property type="match status" value="1"/>
</dbReference>
<dbReference type="Pfam" id="PF13847">
    <property type="entry name" value="Methyltransf_31"/>
    <property type="match status" value="1"/>
</dbReference>
<dbReference type="InterPro" id="IPR025714">
    <property type="entry name" value="Methyltranfer_dom"/>
</dbReference>
<dbReference type="Gene3D" id="3.90.550.10">
    <property type="entry name" value="Spore Coat Polysaccharide Biosynthesis Protein SpsA, Chain A"/>
    <property type="match status" value="1"/>
</dbReference>
<evidence type="ECO:0000259" key="1">
    <source>
        <dbReference type="Pfam" id="PF00535"/>
    </source>
</evidence>
<dbReference type="InterPro" id="IPR050256">
    <property type="entry name" value="Glycosyltransferase_2"/>
</dbReference>
<keyword evidence="3" id="KW-0808">Transferase</keyword>
<dbReference type="Proteomes" id="UP001168552">
    <property type="component" value="Unassembled WGS sequence"/>
</dbReference>
<evidence type="ECO:0000259" key="2">
    <source>
        <dbReference type="Pfam" id="PF13847"/>
    </source>
</evidence>
<comment type="caution">
    <text evidence="3">The sequence shown here is derived from an EMBL/GenBank/DDBJ whole genome shotgun (WGS) entry which is preliminary data.</text>
</comment>
<evidence type="ECO:0000313" key="3">
    <source>
        <dbReference type="EMBL" id="MDN4165483.1"/>
    </source>
</evidence>
<proteinExistence type="predicted"/>
<dbReference type="InterPro" id="IPR029044">
    <property type="entry name" value="Nucleotide-diphossugar_trans"/>
</dbReference>
<keyword evidence="3" id="KW-0328">Glycosyltransferase</keyword>
<evidence type="ECO:0000313" key="4">
    <source>
        <dbReference type="Proteomes" id="UP001168552"/>
    </source>
</evidence>
<dbReference type="Pfam" id="PF00535">
    <property type="entry name" value="Glycos_transf_2"/>
    <property type="match status" value="1"/>
</dbReference>
<dbReference type="EMBL" id="JAUHJS010000004">
    <property type="protein sequence ID" value="MDN4165483.1"/>
    <property type="molecule type" value="Genomic_DNA"/>
</dbReference>
<dbReference type="InterPro" id="IPR029063">
    <property type="entry name" value="SAM-dependent_MTases_sf"/>
</dbReference>
<dbReference type="CDD" id="cd02440">
    <property type="entry name" value="AdoMet_MTases"/>
    <property type="match status" value="1"/>
</dbReference>
<sequence length="482" mass="56129">MTRVEMPEWSGKRKNFEYFEKLAPRRIKLRKRKRYYWNEITQYIDYFSHKDFSVLEIGCGTGELLHEIRASRKMGIDYSPAMVAQAKGQFPDLDIRVMEAENLEIEDKFDLIILSNLVGYVGDVQAVFEQLHKVCHPGTKIIVSYYNYLWEPVLKVLEKLGLKTHTPVQNWLSRQDINNLLFLSGFDVYRNTKRMLMPFWFPLLSHFLNKYVAKLPLIRALGLNSYFFAKPAPAMRTEDYSKKYSTSVVIPARNESGNIENAILRLPEFGKHVEIIFIEGNSTDDTWETIQRIAEKYKDTHDIKIGQQPGKGKGDAVRKGFSMATGDILMILDADLTVPPEDLPKFYDAIASGRGDFINGSRLVYAMEKGAMRFLNLMGNRFFSMAFTWLLDRPYKDTLCGTKVLFRKDYERLIQNREFFGDFDPFGDFDLIFGAHKLNLKTVELPIRYRERTYGDTNISRFRHGFILLRMTAFAARKIKFI</sequence>
<dbReference type="CDD" id="cd04179">
    <property type="entry name" value="DPM_DPG-synthase_like"/>
    <property type="match status" value="1"/>
</dbReference>
<dbReference type="EC" id="2.4.-.-" evidence="3"/>
<name>A0ABT8F5A6_9BACT</name>
<dbReference type="Gene3D" id="3.40.50.150">
    <property type="entry name" value="Vaccinia Virus protein VP39"/>
    <property type="match status" value="1"/>
</dbReference>
<keyword evidence="4" id="KW-1185">Reference proteome</keyword>
<dbReference type="InterPro" id="IPR001173">
    <property type="entry name" value="Glyco_trans_2-like"/>
</dbReference>